<keyword evidence="7" id="KW-0325">Glycoprotein</keyword>
<evidence type="ECO:0000256" key="5">
    <source>
        <dbReference type="ARBA" id="ARBA00023136"/>
    </source>
</evidence>
<dbReference type="InterPro" id="IPR046956">
    <property type="entry name" value="RLP23-like"/>
</dbReference>
<protein>
    <submittedName>
        <fullName evidence="10">Uncharacterized protein</fullName>
    </submittedName>
</protein>
<feature type="signal peptide" evidence="9">
    <location>
        <begin position="1"/>
        <end position="28"/>
    </location>
</feature>
<reference evidence="10" key="1">
    <citation type="submission" date="2020-03" db="EMBL/GenBank/DDBJ databases">
        <title>Castanea mollissima Vanexum genome sequencing.</title>
        <authorList>
            <person name="Staton M."/>
        </authorList>
    </citation>
    <scope>NUCLEOTIDE SEQUENCE</scope>
    <source>
        <tissue evidence="10">Leaf</tissue>
    </source>
</reference>
<dbReference type="Proteomes" id="UP000737018">
    <property type="component" value="Unassembled WGS sequence"/>
</dbReference>
<evidence type="ECO:0000313" key="11">
    <source>
        <dbReference type="Proteomes" id="UP000737018"/>
    </source>
</evidence>
<sequence length="143" mass="15657">MALIMGRRSHKLLFAIFTLLLHLKPALGFISKVGDDNLCWEGVQCNNQTSHVLELHLDFYGLRGTQLQSFDPSKFMGNAGLCGPPLVEKCPEDVTSNAGGSKKHQEDRDGGSENSQGDRDEFWKCLYVGTGAITTSLKEISGL</sequence>
<keyword evidence="4" id="KW-1133">Transmembrane helix</keyword>
<accession>A0A8J4RTV5</accession>
<comment type="subcellular location">
    <subcellularLocation>
        <location evidence="1">Membrane</location>
        <topology evidence="1">Single-pass type I membrane protein</topology>
    </subcellularLocation>
</comment>
<dbReference type="AlphaFoldDB" id="A0A8J4RTV5"/>
<gene>
    <name evidence="10" type="ORF">CMV_003854</name>
</gene>
<dbReference type="GO" id="GO:0016020">
    <property type="term" value="C:membrane"/>
    <property type="evidence" value="ECO:0007669"/>
    <property type="project" value="UniProtKB-SubCell"/>
</dbReference>
<dbReference type="EMBL" id="JRKL02000313">
    <property type="protein sequence ID" value="KAF3972648.1"/>
    <property type="molecule type" value="Genomic_DNA"/>
</dbReference>
<feature type="chain" id="PRO_5035221962" evidence="9">
    <location>
        <begin position="29"/>
        <end position="143"/>
    </location>
</feature>
<evidence type="ECO:0000256" key="3">
    <source>
        <dbReference type="ARBA" id="ARBA00022729"/>
    </source>
</evidence>
<feature type="compositionally biased region" description="Basic and acidic residues" evidence="8">
    <location>
        <begin position="103"/>
        <end position="117"/>
    </location>
</feature>
<evidence type="ECO:0000313" key="10">
    <source>
        <dbReference type="EMBL" id="KAF3972648.1"/>
    </source>
</evidence>
<dbReference type="InterPro" id="IPR032675">
    <property type="entry name" value="LRR_dom_sf"/>
</dbReference>
<dbReference type="PANTHER" id="PTHR48063:SF98">
    <property type="entry name" value="LRR RECEPTOR-LIKE SERINE_THREONINE-PROTEIN KINASE FLS2"/>
    <property type="match status" value="1"/>
</dbReference>
<dbReference type="OrthoDB" id="544346at2759"/>
<evidence type="ECO:0000256" key="1">
    <source>
        <dbReference type="ARBA" id="ARBA00004479"/>
    </source>
</evidence>
<evidence type="ECO:0000256" key="8">
    <source>
        <dbReference type="SAM" id="MobiDB-lite"/>
    </source>
</evidence>
<keyword evidence="2" id="KW-0812">Transmembrane</keyword>
<dbReference type="PANTHER" id="PTHR48063">
    <property type="entry name" value="LRR RECEPTOR-LIKE KINASE"/>
    <property type="match status" value="1"/>
</dbReference>
<keyword evidence="6" id="KW-0675">Receptor</keyword>
<keyword evidence="3 9" id="KW-0732">Signal</keyword>
<organism evidence="10 11">
    <name type="scientific">Castanea mollissima</name>
    <name type="common">Chinese chestnut</name>
    <dbReference type="NCBI Taxonomy" id="60419"/>
    <lineage>
        <taxon>Eukaryota</taxon>
        <taxon>Viridiplantae</taxon>
        <taxon>Streptophyta</taxon>
        <taxon>Embryophyta</taxon>
        <taxon>Tracheophyta</taxon>
        <taxon>Spermatophyta</taxon>
        <taxon>Magnoliopsida</taxon>
        <taxon>eudicotyledons</taxon>
        <taxon>Gunneridae</taxon>
        <taxon>Pentapetalae</taxon>
        <taxon>rosids</taxon>
        <taxon>fabids</taxon>
        <taxon>Fagales</taxon>
        <taxon>Fagaceae</taxon>
        <taxon>Castanea</taxon>
    </lineage>
</organism>
<evidence type="ECO:0000256" key="6">
    <source>
        <dbReference type="ARBA" id="ARBA00023170"/>
    </source>
</evidence>
<evidence type="ECO:0000256" key="2">
    <source>
        <dbReference type="ARBA" id="ARBA00022692"/>
    </source>
</evidence>
<proteinExistence type="predicted"/>
<feature type="region of interest" description="Disordered" evidence="8">
    <location>
        <begin position="92"/>
        <end position="117"/>
    </location>
</feature>
<evidence type="ECO:0000256" key="4">
    <source>
        <dbReference type="ARBA" id="ARBA00022989"/>
    </source>
</evidence>
<evidence type="ECO:0000256" key="9">
    <source>
        <dbReference type="SAM" id="SignalP"/>
    </source>
</evidence>
<keyword evidence="11" id="KW-1185">Reference proteome</keyword>
<evidence type="ECO:0000256" key="7">
    <source>
        <dbReference type="ARBA" id="ARBA00023180"/>
    </source>
</evidence>
<keyword evidence="5" id="KW-0472">Membrane</keyword>
<dbReference type="Gene3D" id="3.80.10.10">
    <property type="entry name" value="Ribonuclease Inhibitor"/>
    <property type="match status" value="1"/>
</dbReference>
<name>A0A8J4RTV5_9ROSI</name>
<comment type="caution">
    <text evidence="10">The sequence shown here is derived from an EMBL/GenBank/DDBJ whole genome shotgun (WGS) entry which is preliminary data.</text>
</comment>